<accession>A0ABT1XZU7</accession>
<keyword evidence="3" id="KW-0949">S-adenosyl-L-methionine</keyword>
<evidence type="ECO:0000256" key="8">
    <source>
        <dbReference type="ARBA" id="ARBA00023235"/>
    </source>
</evidence>
<dbReference type="Pfam" id="PF04055">
    <property type="entry name" value="Radical_SAM"/>
    <property type="match status" value="1"/>
</dbReference>
<dbReference type="InterPro" id="IPR007197">
    <property type="entry name" value="rSAM"/>
</dbReference>
<comment type="cofactor">
    <cofactor evidence="1">
        <name>pyridoxal 5'-phosphate</name>
        <dbReference type="ChEBI" id="CHEBI:597326"/>
    </cofactor>
</comment>
<dbReference type="PIRSF" id="PIRSF004911">
    <property type="entry name" value="DUF160"/>
    <property type="match status" value="1"/>
</dbReference>
<protein>
    <submittedName>
        <fullName evidence="10">Glutamate 2,3-aminomutase</fullName>
        <ecNumber evidence="10">5.4.3.9</ecNumber>
    </submittedName>
</protein>
<dbReference type="Proteomes" id="UP001524944">
    <property type="component" value="Unassembled WGS sequence"/>
</dbReference>
<dbReference type="GO" id="GO:0016853">
    <property type="term" value="F:isomerase activity"/>
    <property type="evidence" value="ECO:0007669"/>
    <property type="project" value="UniProtKB-KW"/>
</dbReference>
<dbReference type="PANTHER" id="PTHR30538">
    <property type="entry name" value="LYSINE 2,3-AMINOMUTASE-RELATED"/>
    <property type="match status" value="1"/>
</dbReference>
<gene>
    <name evidence="10" type="primary">eam</name>
    <name evidence="10" type="ORF">NVS47_01220</name>
</gene>
<keyword evidence="5" id="KW-0663">Pyridoxal phosphate</keyword>
<dbReference type="InterPro" id="IPR003739">
    <property type="entry name" value="Lys_aminomutase/Glu_NH3_mut"/>
</dbReference>
<name>A0ABT1XZU7_9FIRM</name>
<evidence type="ECO:0000256" key="1">
    <source>
        <dbReference type="ARBA" id="ARBA00001933"/>
    </source>
</evidence>
<reference evidence="10 11" key="1">
    <citation type="submission" date="2022-08" db="EMBL/GenBank/DDBJ databases">
        <title>Proteogenomics of the novel Dehalobacterium formicoaceticum strain EZ94 highlights a key role of methyltransferases during anaerobic dichloromethane degradation.</title>
        <authorList>
            <person name="Wasmund K."/>
        </authorList>
    </citation>
    <scope>NUCLEOTIDE SEQUENCE [LARGE SCALE GENOMIC DNA]</scope>
    <source>
        <strain evidence="10 11">EZ94</strain>
    </source>
</reference>
<dbReference type="InterPro" id="IPR058240">
    <property type="entry name" value="rSAM_sf"/>
</dbReference>
<feature type="domain" description="Radical SAM core" evidence="9">
    <location>
        <begin position="161"/>
        <end position="382"/>
    </location>
</feature>
<dbReference type="SFLD" id="SFLDF00290">
    <property type="entry name" value="glutamate_2_3-aminomutase"/>
    <property type="match status" value="1"/>
</dbReference>
<keyword evidence="8 10" id="KW-0413">Isomerase</keyword>
<dbReference type="EMBL" id="JANPWE010000001">
    <property type="protein sequence ID" value="MCR6544144.1"/>
    <property type="molecule type" value="Genomic_DNA"/>
</dbReference>
<evidence type="ECO:0000259" key="9">
    <source>
        <dbReference type="PROSITE" id="PS51918"/>
    </source>
</evidence>
<dbReference type="PROSITE" id="PS51918">
    <property type="entry name" value="RADICAL_SAM"/>
    <property type="match status" value="1"/>
</dbReference>
<dbReference type="SFLD" id="SFLDG01070">
    <property type="entry name" value="PLP-dependent"/>
    <property type="match status" value="1"/>
</dbReference>
<evidence type="ECO:0000256" key="4">
    <source>
        <dbReference type="ARBA" id="ARBA00022723"/>
    </source>
</evidence>
<evidence type="ECO:0000256" key="3">
    <source>
        <dbReference type="ARBA" id="ARBA00022691"/>
    </source>
</evidence>
<evidence type="ECO:0000256" key="5">
    <source>
        <dbReference type="ARBA" id="ARBA00022898"/>
    </source>
</evidence>
<dbReference type="InterPro" id="IPR030801">
    <property type="entry name" value="Glu_2_3_NH3_mut"/>
</dbReference>
<evidence type="ECO:0000313" key="11">
    <source>
        <dbReference type="Proteomes" id="UP001524944"/>
    </source>
</evidence>
<dbReference type="RefSeq" id="WP_257911677.1">
    <property type="nucleotide sequence ID" value="NZ_JANPWE010000001.1"/>
</dbReference>
<evidence type="ECO:0000256" key="2">
    <source>
        <dbReference type="ARBA" id="ARBA00022485"/>
    </source>
</evidence>
<evidence type="ECO:0000256" key="6">
    <source>
        <dbReference type="ARBA" id="ARBA00023004"/>
    </source>
</evidence>
<dbReference type="InterPro" id="IPR013785">
    <property type="entry name" value="Aldolase_TIM"/>
</dbReference>
<keyword evidence="6" id="KW-0408">Iron</keyword>
<dbReference type="PANTHER" id="PTHR30538:SF1">
    <property type="entry name" value="L-LYSINE 2,3-AMINOMUTASE"/>
    <property type="match status" value="1"/>
</dbReference>
<keyword evidence="4" id="KW-0479">Metal-binding</keyword>
<dbReference type="CDD" id="cd01335">
    <property type="entry name" value="Radical_SAM"/>
    <property type="match status" value="1"/>
</dbReference>
<dbReference type="Gene3D" id="3.20.20.70">
    <property type="entry name" value="Aldolase class I"/>
    <property type="match status" value="1"/>
</dbReference>
<dbReference type="NCBIfam" id="TIGR04368">
    <property type="entry name" value="Glu_2_3_NH3_mut"/>
    <property type="match status" value="1"/>
</dbReference>
<dbReference type="InterPro" id="IPR025895">
    <property type="entry name" value="LAM_C_dom"/>
</dbReference>
<sequence length="422" mass="48946">MLIKNENQREFSVEEKREISLERATELKHKIDDYLEKKPLIKTGFEMSETLTGNKEKILAYFNATEEDWNNWHWQMSHRINDVHVLAQIMGIDEERLAGIEQVGLLYRWAISPYYVSLIRPFSLEDPIMRQSVPSIEELDELGYDDPMAEEFTSPASCITRRYSDRLIINVTNQCGMYCRHCQRRRNIGEVDKNQTKENLQAALDYIRENPEIRDVLITGGDALLLSDSQLDWLLSELDQISHVEIKRIGTRTPVTLPQRITPELCAVLKKHPPIYINTQFNHPREITPESKKACDLLVEAGVILGNQAVLLKGVNNDPHVMKKMNQELLKIRVRPYYIFHAKAVKGTKHFITTVDEGMEILKKLRGFTSGLAVPTYIINSPYGYGKVPLLPTYVQKYNGYRVRLRNWENREMEFSLLPEAE</sequence>
<keyword evidence="7" id="KW-0411">Iron-sulfur</keyword>
<dbReference type="EC" id="5.4.3.9" evidence="10"/>
<evidence type="ECO:0000256" key="7">
    <source>
        <dbReference type="ARBA" id="ARBA00023014"/>
    </source>
</evidence>
<dbReference type="SFLD" id="SFLDS00029">
    <property type="entry name" value="Radical_SAM"/>
    <property type="match status" value="1"/>
</dbReference>
<dbReference type="Gene3D" id="6.10.140.1170">
    <property type="match status" value="1"/>
</dbReference>
<comment type="caution">
    <text evidence="10">The sequence shown here is derived from an EMBL/GenBank/DDBJ whole genome shotgun (WGS) entry which is preliminary data.</text>
</comment>
<dbReference type="Pfam" id="PF12544">
    <property type="entry name" value="LAM_C"/>
    <property type="match status" value="1"/>
</dbReference>
<proteinExistence type="predicted"/>
<keyword evidence="2" id="KW-0004">4Fe-4S</keyword>
<dbReference type="SUPFAM" id="SSF102114">
    <property type="entry name" value="Radical SAM enzymes"/>
    <property type="match status" value="1"/>
</dbReference>
<organism evidence="10 11">
    <name type="scientific">Dehalobacterium formicoaceticum</name>
    <dbReference type="NCBI Taxonomy" id="51515"/>
    <lineage>
        <taxon>Bacteria</taxon>
        <taxon>Bacillati</taxon>
        <taxon>Bacillota</taxon>
        <taxon>Clostridia</taxon>
        <taxon>Eubacteriales</taxon>
        <taxon>Peptococcaceae</taxon>
        <taxon>Dehalobacterium</taxon>
    </lineage>
</organism>
<dbReference type="NCBIfam" id="TIGR00238">
    <property type="entry name" value="KamA family radical SAM protein"/>
    <property type="match status" value="1"/>
</dbReference>
<keyword evidence="11" id="KW-1185">Reference proteome</keyword>
<evidence type="ECO:0000313" key="10">
    <source>
        <dbReference type="EMBL" id="MCR6544144.1"/>
    </source>
</evidence>